<dbReference type="RefSeq" id="WP_377835409.1">
    <property type="nucleotide sequence ID" value="NZ_JBHRSK010000020.1"/>
</dbReference>
<keyword evidence="4 5" id="KW-0413">Isomerase</keyword>
<feature type="binding site" evidence="5">
    <location>
        <position position="175"/>
    </location>
    <ligand>
        <name>NADP(+)</name>
        <dbReference type="ChEBI" id="CHEBI:58349"/>
    </ligand>
</feature>
<comment type="function">
    <text evidence="5">Catalyzes the two-step NADP-dependent conversion of GDP-4-dehydro-6-deoxy-D-mannose to GDP-fucose, involving an epimerase and a reductase reaction.</text>
</comment>
<gene>
    <name evidence="5" type="primary">fcl</name>
    <name evidence="7" type="ORF">ACFOES_20265</name>
</gene>
<evidence type="ECO:0000256" key="1">
    <source>
        <dbReference type="ARBA" id="ARBA00005959"/>
    </source>
</evidence>
<dbReference type="Gene3D" id="3.40.50.720">
    <property type="entry name" value="NAD(P)-binding Rossmann-like Domain"/>
    <property type="match status" value="1"/>
</dbReference>
<feature type="binding site" evidence="5">
    <location>
        <position position="198"/>
    </location>
    <ligand>
        <name>substrate</name>
    </ligand>
</feature>
<dbReference type="EC" id="1.1.1.271" evidence="5"/>
<dbReference type="Pfam" id="PF01370">
    <property type="entry name" value="Epimerase"/>
    <property type="match status" value="1"/>
</dbReference>
<feature type="binding site" evidence="5">
    <location>
        <position position="274"/>
    </location>
    <ligand>
        <name>substrate</name>
    </ligand>
</feature>
<dbReference type="EMBL" id="JBHRSK010000020">
    <property type="protein sequence ID" value="MFC2970440.1"/>
    <property type="molecule type" value="Genomic_DNA"/>
</dbReference>
<comment type="pathway">
    <text evidence="5">Nucleotide-sugar biosynthesis; GDP-L-fucose biosynthesis via de novo pathway; GDP-L-fucose from GDP-alpha-D-mannose: step 2/2.</text>
</comment>
<keyword evidence="5" id="KW-0511">Multifunctional enzyme</keyword>
<dbReference type="Gene3D" id="3.90.25.10">
    <property type="entry name" value="UDP-galactose 4-epimerase, domain 1"/>
    <property type="match status" value="1"/>
</dbReference>
<reference evidence="8" key="1">
    <citation type="journal article" date="2019" name="Int. J. Syst. Evol. Microbiol.">
        <title>The Global Catalogue of Microorganisms (GCM) 10K type strain sequencing project: providing services to taxonomists for standard genome sequencing and annotation.</title>
        <authorList>
            <consortium name="The Broad Institute Genomics Platform"/>
            <consortium name="The Broad Institute Genome Sequencing Center for Infectious Disease"/>
            <person name="Wu L."/>
            <person name="Ma J."/>
        </authorList>
    </citation>
    <scope>NUCLEOTIDE SEQUENCE [LARGE SCALE GENOMIC DNA]</scope>
    <source>
        <strain evidence="8">KCTC 62192</strain>
    </source>
</reference>
<evidence type="ECO:0000256" key="3">
    <source>
        <dbReference type="ARBA" id="ARBA00023002"/>
    </source>
</evidence>
<dbReference type="Proteomes" id="UP001595443">
    <property type="component" value="Unassembled WGS sequence"/>
</dbReference>
<comment type="catalytic activity">
    <reaction evidence="5">
        <text>GDP-beta-L-fucose + NADP(+) = GDP-4-dehydro-alpha-D-rhamnose + NADPH + H(+)</text>
        <dbReference type="Rhea" id="RHEA:18885"/>
        <dbReference type="ChEBI" id="CHEBI:15378"/>
        <dbReference type="ChEBI" id="CHEBI:57273"/>
        <dbReference type="ChEBI" id="CHEBI:57783"/>
        <dbReference type="ChEBI" id="CHEBI:57964"/>
        <dbReference type="ChEBI" id="CHEBI:58349"/>
        <dbReference type="EC" id="1.1.1.271"/>
    </reaction>
</comment>
<feature type="active site" description="Proton donor/acceptor" evidence="5">
    <location>
        <position position="132"/>
    </location>
</feature>
<dbReference type="SUPFAM" id="SSF51735">
    <property type="entry name" value="NAD(P)-binding Rossmann-fold domains"/>
    <property type="match status" value="1"/>
</dbReference>
<keyword evidence="3 5" id="KW-0560">Oxidoreductase</keyword>
<organism evidence="7 8">
    <name type="scientific">Acidimangrovimonas pyrenivorans</name>
    <dbReference type="NCBI Taxonomy" id="2030798"/>
    <lineage>
        <taxon>Bacteria</taxon>
        <taxon>Pseudomonadati</taxon>
        <taxon>Pseudomonadota</taxon>
        <taxon>Alphaproteobacteria</taxon>
        <taxon>Rhodobacterales</taxon>
        <taxon>Paracoccaceae</taxon>
        <taxon>Acidimangrovimonas</taxon>
    </lineage>
</organism>
<dbReference type="PANTHER" id="PTHR43238">
    <property type="entry name" value="GDP-L-FUCOSE SYNTHASE"/>
    <property type="match status" value="1"/>
</dbReference>
<dbReference type="InterPro" id="IPR001509">
    <property type="entry name" value="Epimerase_deHydtase"/>
</dbReference>
<dbReference type="HAMAP" id="MF_00956">
    <property type="entry name" value="GDP_fucose_synth"/>
    <property type="match status" value="1"/>
</dbReference>
<evidence type="ECO:0000259" key="6">
    <source>
        <dbReference type="Pfam" id="PF01370"/>
    </source>
</evidence>
<accession>A0ABV7AMY6</accession>
<sequence length="318" mass="34932">MRVYVAGHRGMVGGAILRKLQARGIETLTRTHAELDLTDQKAVTEFMAAERPDAVVLAAAKVGGIQANNTFPAQFIYENLMIEANVIHQAYAAGVARLLFLGSSCIYPKLAPQPMAEDALLTGTLEPTNEPYAIAKIAGIKLCESYNRQYGTDYRSVMPTNLYGPGDNFHPQNSHVLPAMLRRFHEAVQSGAPEVVVWGTGTPMREFLHVDDMAEASLFVMDLDRAAYEANTQPMLSHINVGTGQDVTIAELARMVAEVTGFTGEIRFDSSKPDGTPRKLMDVGRLRDMGWQASIALRDGIAETYRWFLDNAAELREA</sequence>
<feature type="site" description="Important for catalytic activity" evidence="5">
    <location>
        <position position="103"/>
    </location>
</feature>
<protein>
    <recommendedName>
        <fullName evidence="5">GDP-L-fucose synthase</fullName>
        <ecNumber evidence="5">1.1.1.271</ecNumber>
    </recommendedName>
    <alternativeName>
        <fullName evidence="5">GDP-4-keto-6-deoxy-D-mannose-3,5-epimerase-4-reductase</fullName>
    </alternativeName>
</protein>
<comment type="similarity">
    <text evidence="1 5">Belongs to the NAD(P)-dependent epimerase/dehydratase family. Fucose synthase subfamily.</text>
</comment>
<feature type="binding site" evidence="5">
    <location>
        <begin position="7"/>
        <end position="13"/>
    </location>
    <ligand>
        <name>NADP(+)</name>
        <dbReference type="ChEBI" id="CHEBI:58349"/>
    </ligand>
</feature>
<feature type="domain" description="NAD-dependent epimerase/dehydratase" evidence="6">
    <location>
        <begin position="3"/>
        <end position="226"/>
    </location>
</feature>
<name>A0ABV7AMY6_9RHOB</name>
<feature type="site" description="Important for catalytic activity" evidence="5">
    <location>
        <position position="105"/>
    </location>
</feature>
<proteinExistence type="inferred from homology"/>
<evidence type="ECO:0000313" key="8">
    <source>
        <dbReference type="Proteomes" id="UP001595443"/>
    </source>
</evidence>
<evidence type="ECO:0000256" key="2">
    <source>
        <dbReference type="ARBA" id="ARBA00022857"/>
    </source>
</evidence>
<keyword evidence="2 5" id="KW-0521">NADP</keyword>
<comment type="caution">
    <text evidence="7">The sequence shown here is derived from an EMBL/GenBank/DDBJ whole genome shotgun (WGS) entry which is preliminary data.</text>
</comment>
<evidence type="ECO:0000256" key="5">
    <source>
        <dbReference type="HAMAP-Rule" id="MF_00956"/>
    </source>
</evidence>
<evidence type="ECO:0000313" key="7">
    <source>
        <dbReference type="EMBL" id="MFC2970440.1"/>
    </source>
</evidence>
<dbReference type="InterPro" id="IPR028614">
    <property type="entry name" value="GDP_fucose/colitose_synth"/>
</dbReference>
<dbReference type="InterPro" id="IPR036291">
    <property type="entry name" value="NAD(P)-bd_dom_sf"/>
</dbReference>
<feature type="binding site" evidence="5">
    <location>
        <begin position="159"/>
        <end position="162"/>
    </location>
    <ligand>
        <name>NADP(+)</name>
        <dbReference type="ChEBI" id="CHEBI:58349"/>
    </ligand>
</feature>
<feature type="binding site" evidence="5">
    <location>
        <position position="183"/>
    </location>
    <ligand>
        <name>substrate</name>
    </ligand>
</feature>
<keyword evidence="8" id="KW-1185">Reference proteome</keyword>
<dbReference type="CDD" id="cd05239">
    <property type="entry name" value="GDP_FS_SDR_e"/>
    <property type="match status" value="1"/>
</dbReference>
<feature type="binding site" evidence="5">
    <location>
        <position position="205"/>
    </location>
    <ligand>
        <name>substrate</name>
    </ligand>
</feature>
<dbReference type="PANTHER" id="PTHR43238:SF1">
    <property type="entry name" value="GDP-L-FUCOSE SYNTHASE"/>
    <property type="match status" value="1"/>
</dbReference>
<feature type="binding site" evidence="5">
    <location>
        <position position="136"/>
    </location>
    <ligand>
        <name>NADP(+)</name>
        <dbReference type="ChEBI" id="CHEBI:58349"/>
    </ligand>
</feature>
<evidence type="ECO:0000256" key="4">
    <source>
        <dbReference type="ARBA" id="ARBA00023235"/>
    </source>
</evidence>
<feature type="binding site" evidence="5">
    <location>
        <begin position="101"/>
        <end position="104"/>
    </location>
    <ligand>
        <name>NADP(+)</name>
        <dbReference type="ChEBI" id="CHEBI:58349"/>
    </ligand>
</feature>